<dbReference type="AlphaFoldDB" id="A0A9Q6IHW2"/>
<comment type="caution">
    <text evidence="1">The sequence shown here is derived from an EMBL/GenBank/DDBJ whole genome shotgun (WGS) entry which is preliminary data.</text>
</comment>
<evidence type="ECO:0000313" key="2">
    <source>
        <dbReference type="Proteomes" id="UP000248188"/>
    </source>
</evidence>
<proteinExistence type="predicted"/>
<organism evidence="1 2">
    <name type="scientific">Pseudomonas protegens</name>
    <dbReference type="NCBI Taxonomy" id="380021"/>
    <lineage>
        <taxon>Bacteria</taxon>
        <taxon>Pseudomonadati</taxon>
        <taxon>Pseudomonadota</taxon>
        <taxon>Gammaproteobacteria</taxon>
        <taxon>Pseudomonadales</taxon>
        <taxon>Pseudomonadaceae</taxon>
        <taxon>Pseudomonas</taxon>
    </lineage>
</organism>
<evidence type="ECO:0000313" key="1">
    <source>
        <dbReference type="EMBL" id="PYC40020.1"/>
    </source>
</evidence>
<protein>
    <submittedName>
        <fullName evidence="1">Uncharacterized protein</fullName>
    </submittedName>
</protein>
<sequence length="72" mass="7943">MHKALFDKGSTVAARWSGDQIKPVKTLRIKKCFRVNSDVYLIELLSRRCSALVSGFFIADGFALQGILGALN</sequence>
<dbReference type="EMBL" id="QJRN01000004">
    <property type="protein sequence ID" value="PYC40020.1"/>
    <property type="molecule type" value="Genomic_DNA"/>
</dbReference>
<dbReference type="Proteomes" id="UP000248188">
    <property type="component" value="Unassembled WGS sequence"/>
</dbReference>
<gene>
    <name evidence="1" type="ORF">DMX08_08355</name>
</gene>
<reference evidence="1 2" key="1">
    <citation type="submission" date="2018-06" db="EMBL/GenBank/DDBJ databases">
        <title>Pseudomonas diversity within urban Lake Michigan freshwaters.</title>
        <authorList>
            <person name="Batrich M."/>
            <person name="Hatzopoulos T."/>
            <person name="Putonti C."/>
        </authorList>
    </citation>
    <scope>NUCLEOTIDE SEQUENCE [LARGE SCALE GENOMIC DNA]</scope>
    <source>
        <strain evidence="1 2">MB-090624</strain>
    </source>
</reference>
<accession>A0A9Q6IHW2</accession>
<name>A0A9Q6IHW2_9PSED</name>